<dbReference type="Pfam" id="PF04791">
    <property type="entry name" value="LMBR1"/>
    <property type="match status" value="1"/>
</dbReference>
<sequence>MWGFFAVGFVGMACAIAWLLRRYAAPSVPYIVLAATAYAWAVSMSIVLITPIDVWAALKHQPERGISILWRITYWSTQMLTWLVLPFFQVYADAGDFTVGGRCMTSLKENGLLYGLAGAAGAVGLMVIVVYEKTLALSDLPALGMALSNTFGLSAGILLMGYGLVEIPREMWKADAGHLLKWCAHRAGRFAEEVLRTTNELESVVTIIVANDKQMPRRDPLRPYMAAISTAAEEESPVKPSAVVAGGYDLDALAADDLEYNYDKAGLAALRRRLAAAIHDFKGAAAQYEEVIRQALDQEAIIKCRQLGVYEPPGLAAGDVGLRANMRRALWRWRCVGQPVGRKVMAVLLVCFSGCVVWSEATIFTGGHPDLSPFSRAIRGSLGSEGGLQLLVMMPLAYICICTYFALFRINAFNYNKLLPRTTTGAALMQNGSLMARFAAPTCWNLLHMIHMDGVVDEAGGTTVFTQNMGTMTVLPVLGKHLNTYLPLLLVVHCLLIWLRLWDRLAGACVSSKYKFDNDDVDDQYTEKGRLLIRKEGEALANGLRIGEILAADDLELQLPGLTGRKRMKKNKSWFNFGRQQGGGSSTAAGSAGASSSSAADGAGGASSSSAAAASRSERVPMLQLFTGRSDGDGEARGGLLSSLMKNKHGPNTSPPESDADSARSGTGLDGIFAEIGTSSQQGRGRPSSRQH</sequence>
<feature type="transmembrane region" description="Helical" evidence="7">
    <location>
        <begin position="344"/>
        <end position="367"/>
    </location>
</feature>
<dbReference type="PANTHER" id="PTHR21355">
    <property type="entry name" value="G-PROTEIN COUPLED RECEPTOR-ASSOCIATED PROTEIN LMBRD2"/>
    <property type="match status" value="1"/>
</dbReference>
<feature type="transmembrane region" description="Helical" evidence="7">
    <location>
        <begin position="30"/>
        <end position="52"/>
    </location>
</feature>
<organism evidence="8 9">
    <name type="scientific">Tetradesmus obliquus</name>
    <name type="common">Green alga</name>
    <name type="synonym">Acutodesmus obliquus</name>
    <dbReference type="NCBI Taxonomy" id="3088"/>
    <lineage>
        <taxon>Eukaryota</taxon>
        <taxon>Viridiplantae</taxon>
        <taxon>Chlorophyta</taxon>
        <taxon>core chlorophytes</taxon>
        <taxon>Chlorophyceae</taxon>
        <taxon>CS clade</taxon>
        <taxon>Sphaeropleales</taxon>
        <taxon>Scenedesmaceae</taxon>
        <taxon>Tetradesmus</taxon>
    </lineage>
</organism>
<accession>A0A383WHM3</accession>
<dbReference type="PANTHER" id="PTHR21355:SF0">
    <property type="entry name" value="G-PROTEIN COUPLED RECEPTOR-ASSOCIATED PROTEIN LMBRD2"/>
    <property type="match status" value="1"/>
</dbReference>
<dbReference type="STRING" id="3088.A0A383WHM3"/>
<evidence type="ECO:0000256" key="5">
    <source>
        <dbReference type="ARBA" id="ARBA00023136"/>
    </source>
</evidence>
<keyword evidence="3 7" id="KW-0812">Transmembrane</keyword>
<evidence type="ECO:0000313" key="9">
    <source>
        <dbReference type="Proteomes" id="UP000256970"/>
    </source>
</evidence>
<evidence type="ECO:0000256" key="2">
    <source>
        <dbReference type="ARBA" id="ARBA00010487"/>
    </source>
</evidence>
<dbReference type="AlphaFoldDB" id="A0A383WHM3"/>
<dbReference type="InterPro" id="IPR051584">
    <property type="entry name" value="GPCR-associated_LMBR1"/>
</dbReference>
<keyword evidence="5 7" id="KW-0472">Membrane</keyword>
<evidence type="ECO:0000313" key="8">
    <source>
        <dbReference type="EMBL" id="SZX76940.1"/>
    </source>
</evidence>
<comment type="subcellular location">
    <subcellularLocation>
        <location evidence="1">Membrane</location>
        <topology evidence="1">Multi-pass membrane protein</topology>
    </subcellularLocation>
</comment>
<proteinExistence type="inferred from homology"/>
<feature type="transmembrane region" description="Helical" evidence="7">
    <location>
        <begin position="112"/>
        <end position="131"/>
    </location>
</feature>
<evidence type="ECO:0000256" key="1">
    <source>
        <dbReference type="ARBA" id="ARBA00004141"/>
    </source>
</evidence>
<name>A0A383WHM3_TETOB</name>
<feature type="transmembrane region" description="Helical" evidence="7">
    <location>
        <begin position="482"/>
        <end position="502"/>
    </location>
</feature>
<feature type="transmembrane region" description="Helical" evidence="7">
    <location>
        <begin position="6"/>
        <end position="23"/>
    </location>
</feature>
<keyword evidence="9" id="KW-1185">Reference proteome</keyword>
<feature type="compositionally biased region" description="Low complexity" evidence="6">
    <location>
        <begin position="586"/>
        <end position="615"/>
    </location>
</feature>
<feature type="transmembrane region" description="Helical" evidence="7">
    <location>
        <begin position="143"/>
        <end position="165"/>
    </location>
</feature>
<gene>
    <name evidence="8" type="ORF">BQ4739_LOCUS17303</name>
</gene>
<evidence type="ECO:0000256" key="7">
    <source>
        <dbReference type="SAM" id="Phobius"/>
    </source>
</evidence>
<dbReference type="InterPro" id="IPR006876">
    <property type="entry name" value="LMBR1-like_membr_prot"/>
</dbReference>
<feature type="transmembrane region" description="Helical" evidence="7">
    <location>
        <begin position="387"/>
        <end position="407"/>
    </location>
</feature>
<feature type="transmembrane region" description="Helical" evidence="7">
    <location>
        <begin position="72"/>
        <end position="91"/>
    </location>
</feature>
<feature type="compositionally biased region" description="Low complexity" evidence="6">
    <location>
        <begin position="677"/>
        <end position="686"/>
    </location>
</feature>
<keyword evidence="4 7" id="KW-1133">Transmembrane helix</keyword>
<evidence type="ECO:0008006" key="10">
    <source>
        <dbReference type="Google" id="ProtNLM"/>
    </source>
</evidence>
<feature type="region of interest" description="Disordered" evidence="6">
    <location>
        <begin position="575"/>
        <end position="692"/>
    </location>
</feature>
<protein>
    <recommendedName>
        <fullName evidence="10">LMBR1-like membrane protein</fullName>
    </recommendedName>
</protein>
<evidence type="ECO:0000256" key="6">
    <source>
        <dbReference type="SAM" id="MobiDB-lite"/>
    </source>
</evidence>
<dbReference type="Proteomes" id="UP000256970">
    <property type="component" value="Unassembled WGS sequence"/>
</dbReference>
<reference evidence="8 9" key="1">
    <citation type="submission" date="2016-10" db="EMBL/GenBank/DDBJ databases">
        <authorList>
            <person name="Cai Z."/>
        </authorList>
    </citation>
    <scope>NUCLEOTIDE SEQUENCE [LARGE SCALE GENOMIC DNA]</scope>
</reference>
<dbReference type="EMBL" id="FNXT01001270">
    <property type="protein sequence ID" value="SZX76940.1"/>
    <property type="molecule type" value="Genomic_DNA"/>
</dbReference>
<comment type="similarity">
    <text evidence="2">Belongs to the LIMR family.</text>
</comment>
<evidence type="ECO:0000256" key="4">
    <source>
        <dbReference type="ARBA" id="ARBA00022989"/>
    </source>
</evidence>
<dbReference type="GO" id="GO:0016020">
    <property type="term" value="C:membrane"/>
    <property type="evidence" value="ECO:0007669"/>
    <property type="project" value="UniProtKB-SubCell"/>
</dbReference>
<evidence type="ECO:0000256" key="3">
    <source>
        <dbReference type="ARBA" id="ARBA00022692"/>
    </source>
</evidence>